<evidence type="ECO:0000256" key="2">
    <source>
        <dbReference type="ARBA" id="ARBA00002988"/>
    </source>
</evidence>
<keyword evidence="10" id="KW-0418">Kinase</keyword>
<evidence type="ECO:0000256" key="13">
    <source>
        <dbReference type="ARBA" id="ARBA00033470"/>
    </source>
</evidence>
<keyword evidence="11" id="KW-0067">ATP-binding</keyword>
<evidence type="ECO:0000256" key="12">
    <source>
        <dbReference type="ARBA" id="ARBA00022842"/>
    </source>
</evidence>
<dbReference type="SUPFAM" id="SSF52009">
    <property type="entry name" value="Phosphohistidine domain"/>
    <property type="match status" value="1"/>
</dbReference>
<evidence type="ECO:0000256" key="7">
    <source>
        <dbReference type="ARBA" id="ARBA00022679"/>
    </source>
</evidence>
<dbReference type="Pfam" id="PF00391">
    <property type="entry name" value="PEP-utilizers"/>
    <property type="match status" value="1"/>
</dbReference>
<accession>A0ABM7W9H0</accession>
<dbReference type="InterPro" id="IPR036637">
    <property type="entry name" value="Phosphohistidine_dom_sf"/>
</dbReference>
<proteinExistence type="inferred from homology"/>
<comment type="catalytic activity">
    <reaction evidence="14">
        <text>pyruvate + ATP + H2O = phosphoenolpyruvate + AMP + phosphate + 2 H(+)</text>
        <dbReference type="Rhea" id="RHEA:11364"/>
        <dbReference type="ChEBI" id="CHEBI:15361"/>
        <dbReference type="ChEBI" id="CHEBI:15377"/>
        <dbReference type="ChEBI" id="CHEBI:15378"/>
        <dbReference type="ChEBI" id="CHEBI:30616"/>
        <dbReference type="ChEBI" id="CHEBI:43474"/>
        <dbReference type="ChEBI" id="CHEBI:58702"/>
        <dbReference type="ChEBI" id="CHEBI:456215"/>
        <dbReference type="EC" id="2.7.9.2"/>
    </reaction>
</comment>
<evidence type="ECO:0000256" key="1">
    <source>
        <dbReference type="ARBA" id="ARBA00001946"/>
    </source>
</evidence>
<evidence type="ECO:0000256" key="4">
    <source>
        <dbReference type="ARBA" id="ARBA00007837"/>
    </source>
</evidence>
<comment type="pathway">
    <text evidence="3">Carbohydrate biosynthesis; gluconeogenesis.</text>
</comment>
<reference evidence="17 18" key="1">
    <citation type="submission" date="2022-01" db="EMBL/GenBank/DDBJ databases">
        <title>Desulfofustis limnae sp. nov., a novel mesophilic sulfate-reducing bacterium isolated from marsh soil.</title>
        <authorList>
            <person name="Watanabe M."/>
            <person name="Takahashi A."/>
            <person name="Kojima H."/>
            <person name="Fukui M."/>
        </authorList>
    </citation>
    <scope>NUCLEOTIDE SEQUENCE [LARGE SCALE GENOMIC DNA]</scope>
    <source>
        <strain evidence="17 18">PPLL</strain>
    </source>
</reference>
<dbReference type="InterPro" id="IPR013815">
    <property type="entry name" value="ATP_grasp_subdomain_1"/>
</dbReference>
<organism evidence="17 18">
    <name type="scientific">Desulfofustis limnaeus</name>
    <dbReference type="NCBI Taxonomy" id="2740163"/>
    <lineage>
        <taxon>Bacteria</taxon>
        <taxon>Pseudomonadati</taxon>
        <taxon>Thermodesulfobacteriota</taxon>
        <taxon>Desulfobulbia</taxon>
        <taxon>Desulfobulbales</taxon>
        <taxon>Desulfocapsaceae</taxon>
        <taxon>Desulfofustis</taxon>
    </lineage>
</organism>
<evidence type="ECO:0000313" key="18">
    <source>
        <dbReference type="Proteomes" id="UP000830055"/>
    </source>
</evidence>
<dbReference type="EC" id="2.7.9.2" evidence="5"/>
<evidence type="ECO:0000256" key="11">
    <source>
        <dbReference type="ARBA" id="ARBA00022840"/>
    </source>
</evidence>
<keyword evidence="17" id="KW-0670">Pyruvate</keyword>
<sequence>MNLVRQWRYWSRFLFFPGQLLRDKYRSFRELLQHDRKCLELLSDLEAIHYTGTPVDWSRVTRLVVALRWSMSNLVRSLDAMHPDRYLPLIDRFQQLEQQLQQAVSLPAEDTAPPYVITLAEAASAAPLAGGKAHQLGVLLNRTELIQPQGFVITATAGRLLLATNRLREPIDELLGEVDITDTPRLHSISREIVDLITGAEIPPPVLDAVSSRLDQFQRPSHTTSWAVRSSAVGEDGVFSFAGQYQSLLSVTDADLLDAYKTVLAGKYRPEAIAYRIRCGLADQETPMAALIMEMVEARAGGVIYSRDPEQRDVPDDPAPIAVYAVAGLGASLVDGSAAPEIHHFIRQPDGTLDTLDTTTASRKADSGSPLLDPATARRLAGWGQSLENLLGSPQDIEWCQDETGRCLLLQCRPLLDRQETTDATGTDTPPVPVQPLLIGGLSAAPGVGIGVVYLAETGDQLQETPPGSVLVLTHLPPTLAAIIDRLQAVVCEGGSRASHFATIAREFGLPVITGLQGATTALRQGDMVTVDGWSAIVYPGRLDTLAERYPQRTTILATPFAERMGAVIDLVSPLHLVDPTASNFRPQHCRSMHDVIRYSHEKGMTEMFSLVGRSGRELSGAKRVDGELPFTLSIIDLGGGLTMDAAHRRTITPKQFASPLLRACWRGLSHPDVTWHEGLLYLDWQEADRMAGGIVNLKSAKLGSYAVVARDYLHLMLRFGYHFAIIDSLAGDEPEANYLTFRFKGGGGSYDNRLRRLRLVSDVLTWAGFSTHAHGDLLDARFDRRSAAETISRLVAVSIIQGKCQLLDMKMDSDDSIAALVESMKKPLIAVIDGSP</sequence>
<dbReference type="Gene3D" id="3.30.1490.20">
    <property type="entry name" value="ATP-grasp fold, A domain"/>
    <property type="match status" value="1"/>
</dbReference>
<evidence type="ECO:0000256" key="10">
    <source>
        <dbReference type="ARBA" id="ARBA00022777"/>
    </source>
</evidence>
<evidence type="ECO:0000256" key="6">
    <source>
        <dbReference type="ARBA" id="ARBA00021623"/>
    </source>
</evidence>
<dbReference type="Proteomes" id="UP000830055">
    <property type="component" value="Chromosome"/>
</dbReference>
<evidence type="ECO:0000313" key="17">
    <source>
        <dbReference type="EMBL" id="BDD87585.1"/>
    </source>
</evidence>
<evidence type="ECO:0000256" key="8">
    <source>
        <dbReference type="ARBA" id="ARBA00022723"/>
    </source>
</evidence>
<evidence type="ECO:0000256" key="9">
    <source>
        <dbReference type="ARBA" id="ARBA00022741"/>
    </source>
</evidence>
<keyword evidence="7" id="KW-0808">Transferase</keyword>
<dbReference type="SUPFAM" id="SSF56059">
    <property type="entry name" value="Glutathione synthetase ATP-binding domain-like"/>
    <property type="match status" value="1"/>
</dbReference>
<feature type="region of interest" description="Disordered" evidence="15">
    <location>
        <begin position="353"/>
        <end position="373"/>
    </location>
</feature>
<dbReference type="PANTHER" id="PTHR43030">
    <property type="entry name" value="PHOSPHOENOLPYRUVATE SYNTHASE"/>
    <property type="match status" value="1"/>
</dbReference>
<comment type="similarity">
    <text evidence="4">Belongs to the PEP-utilizing enzyme family.</text>
</comment>
<evidence type="ECO:0000256" key="14">
    <source>
        <dbReference type="ARBA" id="ARBA00047700"/>
    </source>
</evidence>
<dbReference type="PROSITE" id="PS50206">
    <property type="entry name" value="RHODANESE_3"/>
    <property type="match status" value="1"/>
</dbReference>
<dbReference type="Pfam" id="PF01326">
    <property type="entry name" value="PPDK_N"/>
    <property type="match status" value="1"/>
</dbReference>
<keyword evidence="12" id="KW-0460">Magnesium</keyword>
<dbReference type="Gene3D" id="3.50.30.10">
    <property type="entry name" value="Phosphohistidine domain"/>
    <property type="match status" value="1"/>
</dbReference>
<dbReference type="RefSeq" id="WP_284154604.1">
    <property type="nucleotide sequence ID" value="NZ_AP025516.1"/>
</dbReference>
<gene>
    <name evidence="17" type="ORF">DPPLL_19500</name>
</gene>
<dbReference type="PANTHER" id="PTHR43030:SF1">
    <property type="entry name" value="PHOSPHOENOLPYRUVATE SYNTHASE"/>
    <property type="match status" value="1"/>
</dbReference>
<comment type="function">
    <text evidence="2">Catalyzes the phosphorylation of pyruvate to phosphoenolpyruvate.</text>
</comment>
<protein>
    <recommendedName>
        <fullName evidence="6">Phosphoenolpyruvate synthase</fullName>
        <ecNumber evidence="5">2.7.9.2</ecNumber>
    </recommendedName>
    <alternativeName>
        <fullName evidence="13">Pyruvate, water dikinase</fullName>
    </alternativeName>
</protein>
<evidence type="ECO:0000256" key="5">
    <source>
        <dbReference type="ARBA" id="ARBA00011996"/>
    </source>
</evidence>
<evidence type="ECO:0000256" key="3">
    <source>
        <dbReference type="ARBA" id="ARBA00004742"/>
    </source>
</evidence>
<feature type="domain" description="Rhodanese" evidence="16">
    <location>
        <begin position="485"/>
        <end position="532"/>
    </location>
</feature>
<dbReference type="InterPro" id="IPR008279">
    <property type="entry name" value="PEP-util_enz_mobile_dom"/>
</dbReference>
<dbReference type="InterPro" id="IPR002192">
    <property type="entry name" value="PPDK_AMP/ATP-bd"/>
</dbReference>
<keyword evidence="9" id="KW-0547">Nucleotide-binding</keyword>
<dbReference type="EMBL" id="AP025516">
    <property type="protein sequence ID" value="BDD87585.1"/>
    <property type="molecule type" value="Genomic_DNA"/>
</dbReference>
<dbReference type="InterPro" id="IPR006319">
    <property type="entry name" value="PEP_synth"/>
</dbReference>
<comment type="cofactor">
    <cofactor evidence="1">
        <name>Mg(2+)</name>
        <dbReference type="ChEBI" id="CHEBI:18420"/>
    </cofactor>
</comment>
<keyword evidence="18" id="KW-1185">Reference proteome</keyword>
<keyword evidence="8" id="KW-0479">Metal-binding</keyword>
<dbReference type="InterPro" id="IPR001763">
    <property type="entry name" value="Rhodanese-like_dom"/>
</dbReference>
<name>A0ABM7W9H0_9BACT</name>
<dbReference type="Gene3D" id="3.30.470.20">
    <property type="entry name" value="ATP-grasp fold, B domain"/>
    <property type="match status" value="1"/>
</dbReference>
<evidence type="ECO:0000259" key="16">
    <source>
        <dbReference type="PROSITE" id="PS50206"/>
    </source>
</evidence>
<evidence type="ECO:0000256" key="15">
    <source>
        <dbReference type="SAM" id="MobiDB-lite"/>
    </source>
</evidence>